<reference evidence="1" key="1">
    <citation type="submission" date="2021-05" db="EMBL/GenBank/DDBJ databases">
        <authorList>
            <person name="Scholz U."/>
            <person name="Mascher M."/>
            <person name="Fiebig A."/>
        </authorList>
    </citation>
    <scope>NUCLEOTIDE SEQUENCE [LARGE SCALE GENOMIC DNA]</scope>
</reference>
<evidence type="ECO:0000313" key="2">
    <source>
        <dbReference type="Proteomes" id="UP001732700"/>
    </source>
</evidence>
<accession>A0ACD5WMI5</accession>
<keyword evidence="2" id="KW-1185">Reference proteome</keyword>
<dbReference type="Proteomes" id="UP001732700">
    <property type="component" value="Chromosome 4C"/>
</dbReference>
<proteinExistence type="predicted"/>
<organism evidence="1 2">
    <name type="scientific">Avena sativa</name>
    <name type="common">Oat</name>
    <dbReference type="NCBI Taxonomy" id="4498"/>
    <lineage>
        <taxon>Eukaryota</taxon>
        <taxon>Viridiplantae</taxon>
        <taxon>Streptophyta</taxon>
        <taxon>Embryophyta</taxon>
        <taxon>Tracheophyta</taxon>
        <taxon>Spermatophyta</taxon>
        <taxon>Magnoliopsida</taxon>
        <taxon>Liliopsida</taxon>
        <taxon>Poales</taxon>
        <taxon>Poaceae</taxon>
        <taxon>BOP clade</taxon>
        <taxon>Pooideae</taxon>
        <taxon>Poodae</taxon>
        <taxon>Poeae</taxon>
        <taxon>Poeae Chloroplast Group 1 (Aveneae type)</taxon>
        <taxon>Aveninae</taxon>
        <taxon>Avena</taxon>
    </lineage>
</organism>
<name>A0ACD5WMI5_AVESA</name>
<dbReference type="EnsemblPlants" id="AVESA.00010b.r2.4CG1251850.1">
    <property type="protein sequence ID" value="AVESA.00010b.r2.4CG1251850.1.CDS"/>
    <property type="gene ID" value="AVESA.00010b.r2.4CG1251850"/>
</dbReference>
<evidence type="ECO:0000313" key="1">
    <source>
        <dbReference type="EnsemblPlants" id="AVESA.00010b.r2.4CG1251850.1.CDS"/>
    </source>
</evidence>
<protein>
    <submittedName>
        <fullName evidence="1">Uncharacterized protein</fullName>
    </submittedName>
</protein>
<sequence length="460" mass="51993">MGENNRDSGIEKLCESMQRMLAQLMEHAQTKSSTMSDVMKISIEPNTVKLSGPVDYFSWARNATLILEAHGLEKFLKADEEKPGEVTQDQWDQNRKRVMVWLLSSMEKTVREQVEGFEYAAEVWTSIEKQFSGKSNKMQVSRIFHELRHIKQEQKTVTEYAGEIKKLYRDLEYFRPFKVHDPRDISLLREWFEPLLVQTFLDGLNSEFNLRSHLIQAMTDWPTLDQTIASILEEETRLSNQITAPQENIDNRAALSPANKIQSGNGRVGAPRIDYAKRTRVVCDHCKNPGHVKGKCFDLVGYPLGWQRKPYSGFTRGGNMRSTDRAQFTSSREEQSVVTAHALEEFKAKLMAANAAGPSETTPDAHTGKGSNQMLTSWIIDSGATNHMTGSSKFFSTYIPRSGRDRVRIADGSSAPIMGSGNITCTPTLPLSPVLHVPNFPVDLLSYDKLICHKLNYVIK</sequence>
<reference evidence="1" key="2">
    <citation type="submission" date="2025-09" db="UniProtKB">
        <authorList>
            <consortium name="EnsemblPlants"/>
        </authorList>
    </citation>
    <scope>IDENTIFICATION</scope>
</reference>